<name>A0ABV6VV65_9ACTN</name>
<keyword evidence="2" id="KW-1133">Transmembrane helix</keyword>
<keyword evidence="4" id="KW-1185">Reference proteome</keyword>
<feature type="compositionally biased region" description="Pro residues" evidence="1">
    <location>
        <begin position="1"/>
        <end position="71"/>
    </location>
</feature>
<organism evidence="3 4">
    <name type="scientific">Streptacidiphilus cavernicola</name>
    <dbReference type="NCBI Taxonomy" id="3342716"/>
    <lineage>
        <taxon>Bacteria</taxon>
        <taxon>Bacillati</taxon>
        <taxon>Actinomycetota</taxon>
        <taxon>Actinomycetes</taxon>
        <taxon>Kitasatosporales</taxon>
        <taxon>Streptomycetaceae</taxon>
        <taxon>Streptacidiphilus</taxon>
    </lineage>
</organism>
<dbReference type="EMBL" id="JBHFAB010000007">
    <property type="protein sequence ID" value="MFC1417486.1"/>
    <property type="molecule type" value="Genomic_DNA"/>
</dbReference>
<comment type="caution">
    <text evidence="3">The sequence shown here is derived from an EMBL/GenBank/DDBJ whole genome shotgun (WGS) entry which is preliminary data.</text>
</comment>
<evidence type="ECO:0000256" key="2">
    <source>
        <dbReference type="SAM" id="Phobius"/>
    </source>
</evidence>
<evidence type="ECO:0000313" key="4">
    <source>
        <dbReference type="Proteomes" id="UP001592531"/>
    </source>
</evidence>
<evidence type="ECO:0000256" key="1">
    <source>
        <dbReference type="SAM" id="MobiDB-lite"/>
    </source>
</evidence>
<evidence type="ECO:0000313" key="3">
    <source>
        <dbReference type="EMBL" id="MFC1417486.1"/>
    </source>
</evidence>
<dbReference type="Proteomes" id="UP001592531">
    <property type="component" value="Unassembled WGS sequence"/>
</dbReference>
<keyword evidence="2" id="KW-0472">Membrane</keyword>
<feature type="compositionally biased region" description="Low complexity" evidence="1">
    <location>
        <begin position="72"/>
        <end position="86"/>
    </location>
</feature>
<proteinExistence type="predicted"/>
<feature type="region of interest" description="Disordered" evidence="1">
    <location>
        <begin position="1"/>
        <end position="86"/>
    </location>
</feature>
<sequence>MTTPPPWNGQNPPQPSGWDKPTPPPTPPTPPQPGWNPPPTPPPTPPPGWNPPTPPPMPPQQQYLPPQPPPGMYGTPGMPGMSGMQPMLQLPADTLVTIGDIVCTQHEVITPSGSRPIGQVTWSFTDLSRSNRVIPTWAIVCTIVFTLLLCGLGLLFLLAKEERTEGSVQIVVQGPGMLHQLQLPVYSVMQVQDFNARVGYARSLTAAAAAAM</sequence>
<accession>A0ABV6VV65</accession>
<protein>
    <submittedName>
        <fullName evidence="3">Uncharacterized protein</fullName>
    </submittedName>
</protein>
<reference evidence="3 4" key="1">
    <citation type="submission" date="2024-09" db="EMBL/GenBank/DDBJ databases">
        <authorList>
            <person name="Lee S.D."/>
        </authorList>
    </citation>
    <scope>NUCLEOTIDE SEQUENCE [LARGE SCALE GENOMIC DNA]</scope>
    <source>
        <strain evidence="3 4">N8-3</strain>
    </source>
</reference>
<feature type="transmembrane region" description="Helical" evidence="2">
    <location>
        <begin position="137"/>
        <end position="159"/>
    </location>
</feature>
<keyword evidence="2" id="KW-0812">Transmembrane</keyword>
<dbReference type="RefSeq" id="WP_380535627.1">
    <property type="nucleotide sequence ID" value="NZ_JBHFAB010000007.1"/>
</dbReference>
<gene>
    <name evidence="3" type="ORF">ACEZDE_12600</name>
</gene>